<evidence type="ECO:0000259" key="1">
    <source>
        <dbReference type="Pfam" id="PF13185"/>
    </source>
</evidence>
<organism evidence="2 3">
    <name type="scientific">Natronogracilivirga saccharolytica</name>
    <dbReference type="NCBI Taxonomy" id="2812953"/>
    <lineage>
        <taxon>Bacteria</taxon>
        <taxon>Pseudomonadati</taxon>
        <taxon>Balneolota</taxon>
        <taxon>Balneolia</taxon>
        <taxon>Balneolales</taxon>
        <taxon>Cyclonatronaceae</taxon>
        <taxon>Natronogracilivirga</taxon>
    </lineage>
</organism>
<dbReference type="EMBL" id="JAFIDN010000002">
    <property type="protein sequence ID" value="MBP3191694.1"/>
    <property type="molecule type" value="Genomic_DNA"/>
</dbReference>
<proteinExistence type="predicted"/>
<evidence type="ECO:0000313" key="2">
    <source>
        <dbReference type="EMBL" id="MBP3191694.1"/>
    </source>
</evidence>
<feature type="domain" description="GAF" evidence="1">
    <location>
        <begin position="22"/>
        <end position="154"/>
    </location>
</feature>
<comment type="caution">
    <text evidence="2">The sequence shown here is derived from an EMBL/GenBank/DDBJ whole genome shotgun (WGS) entry which is preliminary data.</text>
</comment>
<gene>
    <name evidence="2" type="ORF">NATSA_03360</name>
</gene>
<name>A0A8J7UW01_9BACT</name>
<dbReference type="InterPro" id="IPR029016">
    <property type="entry name" value="GAF-like_dom_sf"/>
</dbReference>
<dbReference type="RefSeq" id="WP_210510404.1">
    <property type="nucleotide sequence ID" value="NZ_JAFIDN010000002.1"/>
</dbReference>
<dbReference type="Proteomes" id="UP000673975">
    <property type="component" value="Unassembled WGS sequence"/>
</dbReference>
<accession>A0A8J7UW01</accession>
<evidence type="ECO:0000313" key="3">
    <source>
        <dbReference type="Proteomes" id="UP000673975"/>
    </source>
</evidence>
<dbReference type="InterPro" id="IPR003018">
    <property type="entry name" value="GAF"/>
</dbReference>
<keyword evidence="3" id="KW-1185">Reference proteome</keyword>
<sequence length="156" mass="17481">MTERDIPWDELVTKSRRLIDEAADREEAMQHICALLHREVPHYDWVGFYLVDPLSEKQLVLGPYVGEPTEHTRIAFGQGVCGQAAESLKTFIVNDVTAESNYLACSPTVQSEIVVPVMKGDELIGEIDIDSDTRGAMTENDRKMLEAIAEEVAELF</sequence>
<dbReference type="Gene3D" id="3.30.450.40">
    <property type="match status" value="1"/>
</dbReference>
<reference evidence="2" key="1">
    <citation type="submission" date="2021-02" db="EMBL/GenBank/DDBJ databases">
        <title>Natronogracilivirga saccharolytica gen. nov. sp. nov. a new anaerobic, haloalkiliphilic carbohydrate-fermenting bacterium from soda lake and proposing of Cyclonatronumiaceae fam. nov. in the phylum Balneolaeota.</title>
        <authorList>
            <person name="Zhilina T.N."/>
            <person name="Sorokin D.Y."/>
            <person name="Zavarzina D.G."/>
            <person name="Toshchakov S.V."/>
            <person name="Kublanov I.V."/>
        </authorList>
    </citation>
    <scope>NUCLEOTIDE SEQUENCE</scope>
    <source>
        <strain evidence="2">Z-1702</strain>
    </source>
</reference>
<protein>
    <submittedName>
        <fullName evidence="2">GAF domain-containing protein</fullName>
    </submittedName>
</protein>
<dbReference type="SUPFAM" id="SSF55781">
    <property type="entry name" value="GAF domain-like"/>
    <property type="match status" value="1"/>
</dbReference>
<dbReference type="Pfam" id="PF13185">
    <property type="entry name" value="GAF_2"/>
    <property type="match status" value="1"/>
</dbReference>
<dbReference type="AlphaFoldDB" id="A0A8J7UW01"/>